<dbReference type="InterPro" id="IPR000086">
    <property type="entry name" value="NUDIX_hydrolase_dom"/>
</dbReference>
<protein>
    <recommendedName>
        <fullName evidence="4">NAD(+) diphosphatase</fullName>
        <ecNumber evidence="4">3.6.1.22</ecNumber>
    </recommendedName>
</protein>
<dbReference type="GO" id="GO:0005829">
    <property type="term" value="C:cytosol"/>
    <property type="evidence" value="ECO:0007669"/>
    <property type="project" value="TreeGrafter"/>
</dbReference>
<evidence type="ECO:0000256" key="3">
    <source>
        <dbReference type="ARBA" id="ARBA00009595"/>
    </source>
</evidence>
<dbReference type="PATRIC" id="fig|273677.3.peg.2236"/>
<keyword evidence="7" id="KW-0460">Magnesium</keyword>
<dbReference type="GO" id="GO:0046872">
    <property type="term" value="F:metal ion binding"/>
    <property type="evidence" value="ECO:0007669"/>
    <property type="project" value="UniProtKB-KW"/>
</dbReference>
<evidence type="ECO:0000256" key="8">
    <source>
        <dbReference type="ARBA" id="ARBA00023027"/>
    </source>
</evidence>
<evidence type="ECO:0000256" key="5">
    <source>
        <dbReference type="ARBA" id="ARBA00022723"/>
    </source>
</evidence>
<dbReference type="AlphaFoldDB" id="A0A031FS80"/>
<dbReference type="KEGG" id="moo:BWL13_01689"/>
<dbReference type="EC" id="3.6.1.22" evidence="4"/>
<dbReference type="PANTHER" id="PTHR42904">
    <property type="entry name" value="NUDIX HYDROLASE, NUDC SUBFAMILY"/>
    <property type="match status" value="1"/>
</dbReference>
<dbReference type="NCBIfam" id="NF001299">
    <property type="entry name" value="PRK00241.1"/>
    <property type="match status" value="1"/>
</dbReference>
<evidence type="ECO:0000313" key="11">
    <source>
        <dbReference type="EMBL" id="EZP27051.1"/>
    </source>
</evidence>
<keyword evidence="5" id="KW-0479">Metal-binding</keyword>
<dbReference type="InterPro" id="IPR049734">
    <property type="entry name" value="NudC-like_C"/>
</dbReference>
<dbReference type="Gene3D" id="3.90.79.10">
    <property type="entry name" value="Nucleoside Triphosphate Pyrophosphohydrolase"/>
    <property type="match status" value="1"/>
</dbReference>
<dbReference type="GeneID" id="91432066"/>
<accession>A0A031FS80</accession>
<evidence type="ECO:0000256" key="9">
    <source>
        <dbReference type="ARBA" id="ARBA00023679"/>
    </source>
</evidence>
<dbReference type="CDD" id="cd03429">
    <property type="entry name" value="NUDIX_NADH_pyrophosphatase_Nudt13"/>
    <property type="match status" value="1"/>
</dbReference>
<evidence type="ECO:0000256" key="1">
    <source>
        <dbReference type="ARBA" id="ARBA00001946"/>
    </source>
</evidence>
<dbReference type="SUPFAM" id="SSF55811">
    <property type="entry name" value="Nudix"/>
    <property type="match status" value="1"/>
</dbReference>
<evidence type="ECO:0000259" key="10">
    <source>
        <dbReference type="PROSITE" id="PS51462"/>
    </source>
</evidence>
<reference evidence="11 12" key="1">
    <citation type="submission" date="2014-03" db="EMBL/GenBank/DDBJ databases">
        <title>Draft Genome Sequences of 13 Willow Endophytes.</title>
        <authorList>
            <person name="Gan H.Y."/>
            <person name="Gan H.M."/>
            <person name="Savka M.A."/>
            <person name="Hudson A.O."/>
        </authorList>
    </citation>
    <scope>NUCLEOTIDE SEQUENCE [LARGE SCALE GENOMIC DNA]</scope>
    <source>
        <strain evidence="11 12">RIT293</strain>
    </source>
</reference>
<dbReference type="RefSeq" id="WP_036312417.1">
    <property type="nucleotide sequence ID" value="NZ_CP031421.1"/>
</dbReference>
<dbReference type="InterPro" id="IPR020084">
    <property type="entry name" value="NUDIX_hydrolase_CS"/>
</dbReference>
<keyword evidence="6 11" id="KW-0378">Hydrolase</keyword>
<dbReference type="Pfam" id="PF00293">
    <property type="entry name" value="NUDIX"/>
    <property type="match status" value="1"/>
</dbReference>
<comment type="caution">
    <text evidence="11">The sequence shown here is derived from an EMBL/GenBank/DDBJ whole genome shotgun (WGS) entry which is preliminary data.</text>
</comment>
<dbReference type="EMBL" id="JFYO01000006">
    <property type="protein sequence ID" value="EZP27051.1"/>
    <property type="molecule type" value="Genomic_DNA"/>
</dbReference>
<dbReference type="OrthoDB" id="9791656at2"/>
<evidence type="ECO:0000256" key="4">
    <source>
        <dbReference type="ARBA" id="ARBA00012381"/>
    </source>
</evidence>
<keyword evidence="8" id="KW-0520">NAD</keyword>
<comment type="cofactor">
    <cofactor evidence="2">
        <name>Zn(2+)</name>
        <dbReference type="ChEBI" id="CHEBI:29105"/>
    </cofactor>
</comment>
<evidence type="ECO:0000256" key="2">
    <source>
        <dbReference type="ARBA" id="ARBA00001947"/>
    </source>
</evidence>
<dbReference type="eggNOG" id="COG2816">
    <property type="taxonomic scope" value="Bacteria"/>
</dbReference>
<comment type="similarity">
    <text evidence="3">Belongs to the Nudix hydrolase family. NudC subfamily.</text>
</comment>
<dbReference type="GO" id="GO:0006742">
    <property type="term" value="P:NADP+ catabolic process"/>
    <property type="evidence" value="ECO:0007669"/>
    <property type="project" value="TreeGrafter"/>
</dbReference>
<dbReference type="PROSITE" id="PS51462">
    <property type="entry name" value="NUDIX"/>
    <property type="match status" value="1"/>
</dbReference>
<dbReference type="GO" id="GO:0019677">
    <property type="term" value="P:NAD+ catabolic process"/>
    <property type="evidence" value="ECO:0007669"/>
    <property type="project" value="TreeGrafter"/>
</dbReference>
<dbReference type="Pfam" id="PF09297">
    <property type="entry name" value="Zn_ribbon_NUD"/>
    <property type="match status" value="1"/>
</dbReference>
<dbReference type="Gene3D" id="3.90.79.20">
    <property type="match status" value="1"/>
</dbReference>
<evidence type="ECO:0000313" key="12">
    <source>
        <dbReference type="Proteomes" id="UP000024001"/>
    </source>
</evidence>
<name>A0A031FS80_9MICO</name>
<dbReference type="PROSITE" id="PS00893">
    <property type="entry name" value="NUDIX_BOX"/>
    <property type="match status" value="1"/>
</dbReference>
<proteinExistence type="inferred from homology"/>
<comment type="catalytic activity">
    <reaction evidence="9">
        <text>a 5'-end NAD(+)-phospho-ribonucleoside in mRNA + H2O = a 5'-end phospho-adenosine-phospho-ribonucleoside in mRNA + beta-nicotinamide D-ribonucleotide + 2 H(+)</text>
        <dbReference type="Rhea" id="RHEA:60876"/>
        <dbReference type="Rhea" id="RHEA-COMP:15698"/>
        <dbReference type="Rhea" id="RHEA-COMP:15719"/>
        <dbReference type="ChEBI" id="CHEBI:14649"/>
        <dbReference type="ChEBI" id="CHEBI:15377"/>
        <dbReference type="ChEBI" id="CHEBI:15378"/>
        <dbReference type="ChEBI" id="CHEBI:144029"/>
        <dbReference type="ChEBI" id="CHEBI:144051"/>
    </reaction>
    <physiologicalReaction direction="left-to-right" evidence="9">
        <dbReference type="Rhea" id="RHEA:60877"/>
    </physiologicalReaction>
</comment>
<evidence type="ECO:0000256" key="7">
    <source>
        <dbReference type="ARBA" id="ARBA00022842"/>
    </source>
</evidence>
<feature type="domain" description="Nudix hydrolase" evidence="10">
    <location>
        <begin position="161"/>
        <end position="288"/>
    </location>
</feature>
<dbReference type="Proteomes" id="UP000024001">
    <property type="component" value="Unassembled WGS sequence"/>
</dbReference>
<keyword evidence="12" id="KW-1185">Reference proteome</keyword>
<comment type="cofactor">
    <cofactor evidence="1">
        <name>Mg(2+)</name>
        <dbReference type="ChEBI" id="CHEBI:18420"/>
    </cofactor>
</comment>
<organism evidence="11 12">
    <name type="scientific">Microbacterium oleivorans</name>
    <dbReference type="NCBI Taxonomy" id="273677"/>
    <lineage>
        <taxon>Bacteria</taxon>
        <taxon>Bacillati</taxon>
        <taxon>Actinomycetota</taxon>
        <taxon>Actinomycetes</taxon>
        <taxon>Micrococcales</taxon>
        <taxon>Microbacteriaceae</taxon>
        <taxon>Microbacterium</taxon>
    </lineage>
</organism>
<dbReference type="PANTHER" id="PTHR42904:SF6">
    <property type="entry name" value="NAD-CAPPED RNA HYDROLASE NUDT12"/>
    <property type="match status" value="1"/>
</dbReference>
<dbReference type="InterPro" id="IPR015797">
    <property type="entry name" value="NUDIX_hydrolase-like_dom_sf"/>
</dbReference>
<sequence length="300" mass="32464">MTTKDVPPPLARAVIDRAAEERLDEGLLARIRADRATHVLLLHGDRAPLDDQSAVRWLAPDAVPDEAVWAFLGRDAEGRAVAVAALSAKVDEPTVDADGWGSLRVIGGGLDPDEAGRFVQGLSLGRWLLDAPFCPACGGATEIRQAGWSRRCVVCGRQHFPRTDPAVIVAVASADGERLLLGRNAAWGDIPTYSTFAGFVEAGESLETTVEREVAEEAGVRLDRIVYRGSQAWPYPRSLMLGFTAYAISDDEARADGEEILDVRWFTREEIREALTGGGDIRLPGPASIARSLILRWVGE</sequence>
<gene>
    <name evidence="11" type="ORF">BW34_02255</name>
</gene>
<dbReference type="InterPro" id="IPR015376">
    <property type="entry name" value="Znr_NADH_PPase"/>
</dbReference>
<evidence type="ECO:0000256" key="6">
    <source>
        <dbReference type="ARBA" id="ARBA00022801"/>
    </source>
</evidence>
<dbReference type="GO" id="GO:0035529">
    <property type="term" value="F:NADH pyrophosphatase activity"/>
    <property type="evidence" value="ECO:0007669"/>
    <property type="project" value="TreeGrafter"/>
</dbReference>
<dbReference type="InterPro" id="IPR050241">
    <property type="entry name" value="NAD-cap_RNA_hydrolase_NudC"/>
</dbReference>